<dbReference type="InterPro" id="IPR011042">
    <property type="entry name" value="6-blade_b-propeller_TolB-like"/>
</dbReference>
<gene>
    <name evidence="4" type="ORF">DM860_015758</name>
</gene>
<feature type="chain" id="PRO_5016308191" description="NHL repeat-containing protein" evidence="3">
    <location>
        <begin position="27"/>
        <end position="436"/>
    </location>
</feature>
<dbReference type="SUPFAM" id="SSF101898">
    <property type="entry name" value="NHL repeat"/>
    <property type="match status" value="1"/>
</dbReference>
<evidence type="ECO:0000256" key="1">
    <source>
        <dbReference type="SAM" id="MobiDB-lite"/>
    </source>
</evidence>
<sequence length="436" mass="47207">MATVIPPLALSVVFCISALIPAPAFAEILYENGYSVSTLFDGNKLQIYPHSVLPKPGSSDLLLLDSTHSTVYTVSIPDSGEVSAERLAGNGVCNYSDGDLSSAMFYKPKSFAVDARGNIYVADAKNKHAIRKISKSGVTTIVGGVSDAAGKKDGSGKEASFSDDYELVFIPQRCALIISDIGNRLVRQINLRADDCSGGSESVLGSTTSWFLGVGLSCLFGLVVGFVLRPFVIPHGGRRHHWYKGTWKHCLMSLGRQVLILFFELRNVVVNSVSYSLLKRIVYLSFSHFSLMFTPLFSSRRVVETWKPFEKPLSLLDLDHQSGREPSKTYPKIIEVKDVPLLDLNSTCTTNEPPPQSDPVAHELKDLIHFDDGLLSSYNGETTSQKGSEDGKNSGGNSTIDSMVQANLSALAGLATTSSTEFPKGSVGLTARKRAK</sequence>
<dbReference type="Gene3D" id="2.120.10.30">
    <property type="entry name" value="TolB, C-terminal domain"/>
    <property type="match status" value="1"/>
</dbReference>
<evidence type="ECO:0000256" key="3">
    <source>
        <dbReference type="SAM" id="SignalP"/>
    </source>
</evidence>
<dbReference type="Proteomes" id="UP000249390">
    <property type="component" value="Unassembled WGS sequence"/>
</dbReference>
<protein>
    <recommendedName>
        <fullName evidence="6">NHL repeat-containing protein</fullName>
    </recommendedName>
</protein>
<name>A0A328DV16_9ASTE</name>
<proteinExistence type="predicted"/>
<dbReference type="PANTHER" id="PTHR13833:SF71">
    <property type="entry name" value="NHL DOMAIN-CONTAINING PROTEIN"/>
    <property type="match status" value="1"/>
</dbReference>
<dbReference type="EMBL" id="NQVE01000106">
    <property type="protein sequence ID" value="RAL47971.1"/>
    <property type="molecule type" value="Genomic_DNA"/>
</dbReference>
<evidence type="ECO:0000256" key="2">
    <source>
        <dbReference type="SAM" id="Phobius"/>
    </source>
</evidence>
<evidence type="ECO:0000313" key="5">
    <source>
        <dbReference type="Proteomes" id="UP000249390"/>
    </source>
</evidence>
<accession>A0A328DV16</accession>
<feature type="transmembrane region" description="Helical" evidence="2">
    <location>
        <begin position="210"/>
        <end position="228"/>
    </location>
</feature>
<keyword evidence="3" id="KW-0732">Signal</keyword>
<organism evidence="4 5">
    <name type="scientific">Cuscuta australis</name>
    <dbReference type="NCBI Taxonomy" id="267555"/>
    <lineage>
        <taxon>Eukaryota</taxon>
        <taxon>Viridiplantae</taxon>
        <taxon>Streptophyta</taxon>
        <taxon>Embryophyta</taxon>
        <taxon>Tracheophyta</taxon>
        <taxon>Spermatophyta</taxon>
        <taxon>Magnoliopsida</taxon>
        <taxon>eudicotyledons</taxon>
        <taxon>Gunneridae</taxon>
        <taxon>Pentapetalae</taxon>
        <taxon>asterids</taxon>
        <taxon>lamiids</taxon>
        <taxon>Solanales</taxon>
        <taxon>Convolvulaceae</taxon>
        <taxon>Cuscuteae</taxon>
        <taxon>Cuscuta</taxon>
        <taxon>Cuscuta subgen. Grammica</taxon>
        <taxon>Cuscuta sect. Cleistogrammica</taxon>
    </lineage>
</organism>
<evidence type="ECO:0000313" key="4">
    <source>
        <dbReference type="EMBL" id="RAL47971.1"/>
    </source>
</evidence>
<keyword evidence="2" id="KW-1133">Transmembrane helix</keyword>
<feature type="signal peptide" evidence="3">
    <location>
        <begin position="1"/>
        <end position="26"/>
    </location>
</feature>
<dbReference type="PANTHER" id="PTHR13833">
    <property type="match status" value="1"/>
</dbReference>
<keyword evidence="2" id="KW-0472">Membrane</keyword>
<keyword evidence="2" id="KW-0812">Transmembrane</keyword>
<dbReference type="AlphaFoldDB" id="A0A328DV16"/>
<feature type="region of interest" description="Disordered" evidence="1">
    <location>
        <begin position="379"/>
        <end position="401"/>
    </location>
</feature>
<comment type="caution">
    <text evidence="4">The sequence shown here is derived from an EMBL/GenBank/DDBJ whole genome shotgun (WGS) entry which is preliminary data.</text>
</comment>
<keyword evidence="5" id="KW-1185">Reference proteome</keyword>
<reference evidence="4 5" key="1">
    <citation type="submission" date="2018-06" db="EMBL/GenBank/DDBJ databases">
        <title>The Genome of Cuscuta australis (Dodder) Provides Insight into the Evolution of Plant Parasitism.</title>
        <authorList>
            <person name="Liu H."/>
        </authorList>
    </citation>
    <scope>NUCLEOTIDE SEQUENCE [LARGE SCALE GENOMIC DNA]</scope>
    <source>
        <strain evidence="5">cv. Yunnan</strain>
        <tissue evidence="4">Vines</tissue>
    </source>
</reference>
<evidence type="ECO:0008006" key="6">
    <source>
        <dbReference type="Google" id="ProtNLM"/>
    </source>
</evidence>